<reference evidence="1 2" key="1">
    <citation type="submission" date="2016-05" db="EMBL/GenBank/DDBJ databases">
        <title>Bacillus thuringiensis and Bacillus weihenstephanensis as novel biocontrol agents of wilt causing Verticillium species.</title>
        <authorList>
            <person name="Hollensteiner J."/>
            <person name="Wemheuer F."/>
            <person name="Harting R."/>
            <person name="Kolarzyk A."/>
            <person name="Diaz-Valerio S."/>
            <person name="Poehlein A."/>
            <person name="Brzuszkiewicz E."/>
            <person name="Nesemann K."/>
            <person name="Braus-Stromeyer S."/>
            <person name="Braus G."/>
            <person name="Daniel R."/>
            <person name="Liesegang H."/>
        </authorList>
    </citation>
    <scope>NUCLEOTIDE SEQUENCE [LARGE SCALE GENOMIC DNA]</scope>
    <source>
        <strain evidence="1 2">GOE11</strain>
    </source>
</reference>
<comment type="caution">
    <text evidence="1">The sequence shown here is derived from an EMBL/GenBank/DDBJ whole genome shotgun (WGS) entry which is preliminary data.</text>
</comment>
<dbReference type="Proteomes" id="UP000175835">
    <property type="component" value="Unassembled WGS sequence"/>
</dbReference>
<evidence type="ECO:0000313" key="1">
    <source>
        <dbReference type="EMBL" id="OFD89567.1"/>
    </source>
</evidence>
<name>A0A1E8BJZ7_BACMY</name>
<dbReference type="AlphaFoldDB" id="A0A1E8BJZ7"/>
<evidence type="ECO:0008006" key="3">
    <source>
        <dbReference type="Google" id="ProtNLM"/>
    </source>
</evidence>
<organism evidence="1 2">
    <name type="scientific">Bacillus mycoides</name>
    <dbReference type="NCBI Taxonomy" id="1405"/>
    <lineage>
        <taxon>Bacteria</taxon>
        <taxon>Bacillati</taxon>
        <taxon>Bacillota</taxon>
        <taxon>Bacilli</taxon>
        <taxon>Bacillales</taxon>
        <taxon>Bacillaceae</taxon>
        <taxon>Bacillus</taxon>
        <taxon>Bacillus cereus group</taxon>
    </lineage>
</organism>
<accession>A0A1E8BJZ7</accession>
<dbReference type="EMBL" id="LXLX01000047">
    <property type="protein sequence ID" value="OFD89567.1"/>
    <property type="molecule type" value="Genomic_DNA"/>
</dbReference>
<dbReference type="RefSeq" id="WP_002111334.1">
    <property type="nucleotide sequence ID" value="NZ_LXLO01000063.1"/>
</dbReference>
<dbReference type="PATRIC" id="fig|86662.27.peg.3886"/>
<dbReference type="Gene3D" id="3.40.960.10">
    <property type="entry name" value="VSR Endonuclease"/>
    <property type="match status" value="1"/>
</dbReference>
<proteinExistence type="predicted"/>
<protein>
    <recommendedName>
        <fullName evidence="3">Topoisomerase I</fullName>
    </recommendedName>
</protein>
<evidence type="ECO:0000313" key="2">
    <source>
        <dbReference type="Proteomes" id="UP000175835"/>
    </source>
</evidence>
<gene>
    <name evidence="1" type="ORF">BWGOE11_38680</name>
</gene>
<sequence length="207" mass="24849">MGVTIGNRTYRNIEQWQVDFIVIHADRKLRDIGQEINLDERRVGEILKLLGIKRTRHRRIYLPKTAEVEQELRNPYLSHVEIAVKYGVSDTCVAKRRKELNMRVRKKNYDTLLEQQVEQMLLSLDLAFIKQKRIDKWSIDFYLGRKYCLDVHGKWAHSLKKIKERDKRKLLFMQESCYKYLVIHEEELANKEKVLQKIKEFTLGFPC</sequence>